<protein>
    <submittedName>
        <fullName evidence="2">Uncharacterized protein</fullName>
    </submittedName>
</protein>
<comment type="caution">
    <text evidence="2">The sequence shown here is derived from an EMBL/GenBank/DDBJ whole genome shotgun (WGS) entry which is preliminary data.</text>
</comment>
<keyword evidence="1" id="KW-0732">Signal</keyword>
<dbReference type="Proteomes" id="UP000783686">
    <property type="component" value="Unassembled WGS sequence"/>
</dbReference>
<dbReference type="Proteomes" id="UP000614601">
    <property type="component" value="Unassembled WGS sequence"/>
</dbReference>
<evidence type="ECO:0000313" key="3">
    <source>
        <dbReference type="Proteomes" id="UP000614601"/>
    </source>
</evidence>
<proteinExistence type="predicted"/>
<dbReference type="EMBL" id="CAJFDH010000004">
    <property type="protein sequence ID" value="CAD5218185.1"/>
    <property type="molecule type" value="Genomic_DNA"/>
</dbReference>
<accession>A0A811KSC3</accession>
<evidence type="ECO:0000313" key="2">
    <source>
        <dbReference type="EMBL" id="CAD5218185.1"/>
    </source>
</evidence>
<reference evidence="2" key="1">
    <citation type="submission" date="2020-09" db="EMBL/GenBank/DDBJ databases">
        <authorList>
            <person name="Kikuchi T."/>
        </authorList>
    </citation>
    <scope>NUCLEOTIDE SEQUENCE</scope>
    <source>
        <strain evidence="2">SH1</strain>
    </source>
</reference>
<dbReference type="AlphaFoldDB" id="A0A811KSC3"/>
<sequence>MHAILLLLLFISVFATVDGSEYTWRRICLKRKDETRVAYLRPIASDELDERFRRGALELGITAQKCKAANKQTCYECFNSISKGLVLQIKQHTFVDFDCESYCPERSEY</sequence>
<dbReference type="EMBL" id="CAJFCW020000004">
    <property type="protein sequence ID" value="CAG9109540.1"/>
    <property type="molecule type" value="Genomic_DNA"/>
</dbReference>
<feature type="chain" id="PRO_5035595065" evidence="1">
    <location>
        <begin position="20"/>
        <end position="109"/>
    </location>
</feature>
<gene>
    <name evidence="2" type="ORF">BOKJ2_LOCUS7395</name>
</gene>
<keyword evidence="3" id="KW-1185">Reference proteome</keyword>
<organism evidence="2 3">
    <name type="scientific">Bursaphelenchus okinawaensis</name>
    <dbReference type="NCBI Taxonomy" id="465554"/>
    <lineage>
        <taxon>Eukaryota</taxon>
        <taxon>Metazoa</taxon>
        <taxon>Ecdysozoa</taxon>
        <taxon>Nematoda</taxon>
        <taxon>Chromadorea</taxon>
        <taxon>Rhabditida</taxon>
        <taxon>Tylenchina</taxon>
        <taxon>Tylenchomorpha</taxon>
        <taxon>Aphelenchoidea</taxon>
        <taxon>Aphelenchoididae</taxon>
        <taxon>Bursaphelenchus</taxon>
    </lineage>
</organism>
<feature type="signal peptide" evidence="1">
    <location>
        <begin position="1"/>
        <end position="19"/>
    </location>
</feature>
<name>A0A811KSC3_9BILA</name>
<evidence type="ECO:0000256" key="1">
    <source>
        <dbReference type="SAM" id="SignalP"/>
    </source>
</evidence>